<keyword evidence="1" id="KW-0456">Lyase</keyword>
<proteinExistence type="predicted"/>
<dbReference type="AlphaFoldDB" id="A0A545ASW8"/>
<evidence type="ECO:0000313" key="1">
    <source>
        <dbReference type="EMBL" id="TQS44437.1"/>
    </source>
</evidence>
<dbReference type="PANTHER" id="PTHR42905">
    <property type="entry name" value="PHOSPHOENOLPYRUVATE CARBOXYLASE"/>
    <property type="match status" value="1"/>
</dbReference>
<dbReference type="Proteomes" id="UP000317982">
    <property type="component" value="Unassembled WGS sequence"/>
</dbReference>
<reference evidence="1 2" key="1">
    <citation type="submission" date="2019-07" db="EMBL/GenBank/DDBJ databases">
        <title>Cryptosporangium phraense sp. nov., isolated from plant litter.</title>
        <authorList>
            <person name="Suriyachadkun C."/>
        </authorList>
    </citation>
    <scope>NUCLEOTIDE SEQUENCE [LARGE SCALE GENOMIC DNA]</scope>
    <source>
        <strain evidence="1 2">A-T 5661</strain>
    </source>
</reference>
<dbReference type="RefSeq" id="WP_142704921.1">
    <property type="nucleotide sequence ID" value="NZ_VIRS01000008.1"/>
</dbReference>
<dbReference type="Pfam" id="PF13714">
    <property type="entry name" value="PEP_mutase"/>
    <property type="match status" value="1"/>
</dbReference>
<dbReference type="CDD" id="cd00377">
    <property type="entry name" value="ICL_PEPM"/>
    <property type="match status" value="1"/>
</dbReference>
<dbReference type="InParanoid" id="A0A545ASW8"/>
<keyword evidence="1" id="KW-0670">Pyruvate</keyword>
<name>A0A545ASW8_9ACTN</name>
<dbReference type="OrthoDB" id="9780430at2"/>
<protein>
    <submittedName>
        <fullName evidence="1">Isocitrate lyase/phosphoenolpyruvate mutase family protein</fullName>
    </submittedName>
</protein>
<dbReference type="InterPro" id="IPR015813">
    <property type="entry name" value="Pyrv/PenolPyrv_kinase-like_dom"/>
</dbReference>
<evidence type="ECO:0000313" key="2">
    <source>
        <dbReference type="Proteomes" id="UP000317982"/>
    </source>
</evidence>
<dbReference type="InterPro" id="IPR039556">
    <property type="entry name" value="ICL/PEPM"/>
</dbReference>
<dbReference type="SUPFAM" id="SSF51621">
    <property type="entry name" value="Phosphoenolpyruvate/pyruvate domain"/>
    <property type="match status" value="1"/>
</dbReference>
<dbReference type="Gene3D" id="3.20.20.60">
    <property type="entry name" value="Phosphoenolpyruvate-binding domains"/>
    <property type="match status" value="1"/>
</dbReference>
<dbReference type="PANTHER" id="PTHR42905:SF16">
    <property type="entry name" value="CARBOXYPHOSPHONOENOLPYRUVATE PHOSPHONOMUTASE-LIKE PROTEIN (AFU_ORTHOLOGUE AFUA_5G07230)"/>
    <property type="match status" value="1"/>
</dbReference>
<gene>
    <name evidence="1" type="ORF">FL583_13270</name>
</gene>
<dbReference type="InterPro" id="IPR040442">
    <property type="entry name" value="Pyrv_kinase-like_dom_sf"/>
</dbReference>
<dbReference type="EMBL" id="VIRS01000008">
    <property type="protein sequence ID" value="TQS44437.1"/>
    <property type="molecule type" value="Genomic_DNA"/>
</dbReference>
<dbReference type="GO" id="GO:0016829">
    <property type="term" value="F:lyase activity"/>
    <property type="evidence" value="ECO:0007669"/>
    <property type="project" value="UniProtKB-KW"/>
</dbReference>
<accession>A0A545ASW8</accession>
<comment type="caution">
    <text evidence="1">The sequence shown here is derived from an EMBL/GenBank/DDBJ whole genome shotgun (WGS) entry which is preliminary data.</text>
</comment>
<keyword evidence="2" id="KW-1185">Reference proteome</keyword>
<sequence>MSDSQAAKAQRFLDLHSGDRPLLLPNPWDAGSAVLLASLGFTALATTSSGFAATLGRLDGQISREEALAHAAAVAAATDVPVSADLENGFADAPGAVADVVSAAIGAGLAGCSIEDATGRDDDPIYDLGLATERIAAAAEAAGSRLVLTARAENYLYGRAELGDTIARLQAFAEAGAHVLYAPGLTSAEEIRAVVTSVDRPVNVLAVAGAPSVSELAELGVARVSVGGSFAFAAIGALVQAATEFRDAGTYGYRALSARGAAAADSAFAEGSSSGSMRR</sequence>
<organism evidence="1 2">
    <name type="scientific">Cryptosporangium phraense</name>
    <dbReference type="NCBI Taxonomy" id="2593070"/>
    <lineage>
        <taxon>Bacteria</taxon>
        <taxon>Bacillati</taxon>
        <taxon>Actinomycetota</taxon>
        <taxon>Actinomycetes</taxon>
        <taxon>Cryptosporangiales</taxon>
        <taxon>Cryptosporangiaceae</taxon>
        <taxon>Cryptosporangium</taxon>
    </lineage>
</organism>